<keyword evidence="4 8" id="KW-0031">Aminopeptidase</keyword>
<feature type="binding site" evidence="8">
    <location>
        <position position="343"/>
    </location>
    <ligand>
        <name>Mn(2+)</name>
        <dbReference type="ChEBI" id="CHEBI:29035"/>
        <label>1</label>
    </ligand>
</feature>
<dbReference type="NCBIfam" id="NF002074">
    <property type="entry name" value="PRK00913.1-4"/>
    <property type="match status" value="1"/>
</dbReference>
<evidence type="ECO:0000256" key="1">
    <source>
        <dbReference type="ARBA" id="ARBA00000135"/>
    </source>
</evidence>
<comment type="subcellular location">
    <subcellularLocation>
        <location evidence="8">Cytoplasm</location>
    </subcellularLocation>
</comment>
<keyword evidence="11" id="KW-1185">Reference proteome</keyword>
<feature type="active site" evidence="8">
    <location>
        <position position="271"/>
    </location>
</feature>
<keyword evidence="6 8" id="KW-0378">Hydrolase</keyword>
<dbReference type="PRINTS" id="PR00481">
    <property type="entry name" value="LAMNOPPTDASE"/>
</dbReference>
<feature type="binding site" evidence="8">
    <location>
        <position position="341"/>
    </location>
    <ligand>
        <name>Mn(2+)</name>
        <dbReference type="ChEBI" id="CHEBI:29035"/>
        <label>1</label>
    </ligand>
</feature>
<sequence>MMIPTVSFASLKKPEKGDIVLFTFENGEQSDSFRVINKALGDALTRAIAAEEYKGKLGQVCKLVAPGAEYSHVVIVGLGEQGDFSIAKARQAGGVAAKTLQHKTTALTMMTDWDFTEYSTYFALGALLSVYEFNKYCTEKNKKTDAKHLKEIQILTSDFEAAQKDWSNISAVAEGSYLTRNLVNEPANHLTPPEFAKRIKELEALGVSIEILNRAKMEELGFGALLGVAQGSDAEPQTVIMQWKGNPEDKEAPVAFLGKGVTFDSGGISIKPAGGMEDMKMDMAGAATVVGLMKTLATRKAKANVIGVVGLVENMLSGNAQRPGDIVTSASGQTIEVLNTDAEGRLVLADILWYTQDRFKPRFMINLATLTGAIVVALGYEYAGLFSNNDELSERLSTIGNDIGEKVWRMPMGPAYDKALDAQFADMQNIGGRDGGSITAAQFLQRFVNKTPWVHLDIAGTAYTGKGTDNGPKGATSFGVCLLNQLIKEHYEA</sequence>
<keyword evidence="8" id="KW-0963">Cytoplasm</keyword>
<dbReference type="Pfam" id="PF00883">
    <property type="entry name" value="Peptidase_M17"/>
    <property type="match status" value="1"/>
</dbReference>
<dbReference type="NCBIfam" id="NF002083">
    <property type="entry name" value="PRK00913.3-5"/>
    <property type="match status" value="1"/>
</dbReference>
<comment type="cofactor">
    <cofactor evidence="8">
        <name>Mn(2+)</name>
        <dbReference type="ChEBI" id="CHEBI:29035"/>
    </cofactor>
    <text evidence="8">Binds 2 manganese ions per subunit.</text>
</comment>
<feature type="binding site" evidence="8">
    <location>
        <position position="259"/>
    </location>
    <ligand>
        <name>Mn(2+)</name>
        <dbReference type="ChEBI" id="CHEBI:29035"/>
        <label>2</label>
    </ligand>
</feature>
<dbReference type="SUPFAM" id="SSF52949">
    <property type="entry name" value="Macro domain-like"/>
    <property type="match status" value="1"/>
</dbReference>
<proteinExistence type="inferred from homology"/>
<dbReference type="PROSITE" id="PS00631">
    <property type="entry name" value="CYTOSOL_AP"/>
    <property type="match status" value="1"/>
</dbReference>
<dbReference type="InterPro" id="IPR011356">
    <property type="entry name" value="Leucine_aapep/pepB"/>
</dbReference>
<dbReference type="InterPro" id="IPR043472">
    <property type="entry name" value="Macro_dom-like"/>
</dbReference>
<dbReference type="PANTHER" id="PTHR11963:SF23">
    <property type="entry name" value="CYTOSOL AMINOPEPTIDASE"/>
    <property type="match status" value="1"/>
</dbReference>
<keyword evidence="8" id="KW-0479">Metal-binding</keyword>
<dbReference type="InterPro" id="IPR000819">
    <property type="entry name" value="Peptidase_M17_C"/>
</dbReference>
<dbReference type="Gene3D" id="3.40.630.10">
    <property type="entry name" value="Zn peptidases"/>
    <property type="match status" value="1"/>
</dbReference>
<dbReference type="InterPro" id="IPR023042">
    <property type="entry name" value="Peptidase_M17_leu_NH2_pept"/>
</dbReference>
<keyword evidence="5 8" id="KW-0645">Protease</keyword>
<accession>A0ABT6Q651</accession>
<dbReference type="InterPro" id="IPR008283">
    <property type="entry name" value="Peptidase_M17_N"/>
</dbReference>
<evidence type="ECO:0000256" key="2">
    <source>
        <dbReference type="ARBA" id="ARBA00000967"/>
    </source>
</evidence>
<dbReference type="GO" id="GO:0004177">
    <property type="term" value="F:aminopeptidase activity"/>
    <property type="evidence" value="ECO:0007669"/>
    <property type="project" value="UniProtKB-KW"/>
</dbReference>
<organism evidence="10 11">
    <name type="scientific">Commensalibacter nepenthis</name>
    <dbReference type="NCBI Taxonomy" id="3043872"/>
    <lineage>
        <taxon>Bacteria</taxon>
        <taxon>Pseudomonadati</taxon>
        <taxon>Pseudomonadota</taxon>
        <taxon>Alphaproteobacteria</taxon>
        <taxon>Acetobacterales</taxon>
        <taxon>Acetobacteraceae</taxon>
    </lineage>
</organism>
<comment type="catalytic activity">
    <reaction evidence="2 8">
        <text>Release of an N-terminal amino acid, preferentially leucine, but not glutamic or aspartic acids.</text>
        <dbReference type="EC" id="3.4.11.10"/>
    </reaction>
</comment>
<comment type="similarity">
    <text evidence="3 8">Belongs to the peptidase M17 family.</text>
</comment>
<feature type="domain" description="Cytosol aminopeptidase" evidence="9">
    <location>
        <begin position="339"/>
        <end position="346"/>
    </location>
</feature>
<feature type="binding site" evidence="8">
    <location>
        <position position="343"/>
    </location>
    <ligand>
        <name>Mn(2+)</name>
        <dbReference type="ChEBI" id="CHEBI:29035"/>
        <label>2</label>
    </ligand>
</feature>
<evidence type="ECO:0000256" key="7">
    <source>
        <dbReference type="ARBA" id="ARBA00023211"/>
    </source>
</evidence>
<evidence type="ECO:0000313" key="10">
    <source>
        <dbReference type="EMBL" id="MDI2112361.1"/>
    </source>
</evidence>
<keyword evidence="7 8" id="KW-0464">Manganese</keyword>
<gene>
    <name evidence="8" type="primary">pepA</name>
    <name evidence="10" type="ORF">QJV33_03495</name>
</gene>
<dbReference type="NCBIfam" id="NF002077">
    <property type="entry name" value="PRK00913.2-4"/>
    <property type="match status" value="1"/>
</dbReference>
<protein>
    <recommendedName>
        <fullName evidence="8">Probable cytosol aminopeptidase</fullName>
        <ecNumber evidence="8">3.4.11.1</ecNumber>
    </recommendedName>
    <alternativeName>
        <fullName evidence="8">Leucine aminopeptidase</fullName>
        <shortName evidence="8">LAP</shortName>
        <ecNumber evidence="8">3.4.11.10</ecNumber>
    </alternativeName>
    <alternativeName>
        <fullName evidence="8">Leucyl aminopeptidase</fullName>
    </alternativeName>
</protein>
<feature type="binding site" evidence="8">
    <location>
        <position position="282"/>
    </location>
    <ligand>
        <name>Mn(2+)</name>
        <dbReference type="ChEBI" id="CHEBI:29035"/>
        <label>2</label>
    </ligand>
</feature>
<evidence type="ECO:0000313" key="11">
    <source>
        <dbReference type="Proteomes" id="UP001431775"/>
    </source>
</evidence>
<evidence type="ECO:0000256" key="6">
    <source>
        <dbReference type="ARBA" id="ARBA00022801"/>
    </source>
</evidence>
<feature type="binding site" evidence="8">
    <location>
        <position position="264"/>
    </location>
    <ligand>
        <name>Mn(2+)</name>
        <dbReference type="ChEBI" id="CHEBI:29035"/>
        <label>1</label>
    </ligand>
</feature>
<evidence type="ECO:0000256" key="5">
    <source>
        <dbReference type="ARBA" id="ARBA00022670"/>
    </source>
</evidence>
<evidence type="ECO:0000256" key="8">
    <source>
        <dbReference type="HAMAP-Rule" id="MF_00181"/>
    </source>
</evidence>
<dbReference type="EC" id="3.4.11.10" evidence="8"/>
<dbReference type="SUPFAM" id="SSF53187">
    <property type="entry name" value="Zn-dependent exopeptidases"/>
    <property type="match status" value="1"/>
</dbReference>
<dbReference type="EMBL" id="JASBAN010000001">
    <property type="protein sequence ID" value="MDI2112361.1"/>
    <property type="molecule type" value="Genomic_DNA"/>
</dbReference>
<name>A0ABT6Q651_9PROT</name>
<dbReference type="HAMAP" id="MF_00181">
    <property type="entry name" value="Cytosol_peptidase_M17"/>
    <property type="match status" value="1"/>
</dbReference>
<comment type="catalytic activity">
    <reaction evidence="1 8">
        <text>Release of an N-terminal amino acid, Xaa-|-Yaa-, in which Xaa is preferably Leu, but may be other amino acids including Pro although not Arg or Lys, and Yaa may be Pro. Amino acid amides and methyl esters are also readily hydrolyzed, but rates on arylamides are exceedingly low.</text>
        <dbReference type="EC" id="3.4.11.1"/>
    </reaction>
</comment>
<reference evidence="10" key="1">
    <citation type="submission" date="2023-05" db="EMBL/GenBank/DDBJ databases">
        <title>Whole genome sequence of Commensalibacter sp.</title>
        <authorList>
            <person name="Charoenyingcharoen P."/>
            <person name="Yukphan P."/>
        </authorList>
    </citation>
    <scope>NUCLEOTIDE SEQUENCE</scope>
    <source>
        <strain evidence="10">TBRC 10068</strain>
    </source>
</reference>
<dbReference type="NCBIfam" id="NF002073">
    <property type="entry name" value="PRK00913.1-2"/>
    <property type="match status" value="1"/>
</dbReference>
<evidence type="ECO:0000259" key="9">
    <source>
        <dbReference type="PROSITE" id="PS00631"/>
    </source>
</evidence>
<dbReference type="Pfam" id="PF02789">
    <property type="entry name" value="Peptidase_M17_N"/>
    <property type="match status" value="1"/>
</dbReference>
<comment type="function">
    <text evidence="8">Presumably involved in the processing and regular turnover of intracellular proteins. Catalyzes the removal of unsubstituted N-terminal amino acids from various peptides.</text>
</comment>
<dbReference type="Proteomes" id="UP001431775">
    <property type="component" value="Unassembled WGS sequence"/>
</dbReference>
<dbReference type="Gene3D" id="3.40.220.10">
    <property type="entry name" value="Leucine Aminopeptidase, subunit E, domain 1"/>
    <property type="match status" value="1"/>
</dbReference>
<feature type="active site" evidence="8">
    <location>
        <position position="345"/>
    </location>
</feature>
<dbReference type="NCBIfam" id="NF002075">
    <property type="entry name" value="PRK00913.2-2"/>
    <property type="match status" value="1"/>
</dbReference>
<evidence type="ECO:0000256" key="3">
    <source>
        <dbReference type="ARBA" id="ARBA00009528"/>
    </source>
</evidence>
<evidence type="ECO:0000256" key="4">
    <source>
        <dbReference type="ARBA" id="ARBA00022438"/>
    </source>
</evidence>
<dbReference type="CDD" id="cd00433">
    <property type="entry name" value="Peptidase_M17"/>
    <property type="match status" value="1"/>
</dbReference>
<feature type="binding site" evidence="8">
    <location>
        <position position="264"/>
    </location>
    <ligand>
        <name>Mn(2+)</name>
        <dbReference type="ChEBI" id="CHEBI:29035"/>
        <label>2</label>
    </ligand>
</feature>
<dbReference type="EC" id="3.4.11.1" evidence="8"/>
<dbReference type="PANTHER" id="PTHR11963">
    <property type="entry name" value="LEUCINE AMINOPEPTIDASE-RELATED"/>
    <property type="match status" value="1"/>
</dbReference>
<comment type="caution">
    <text evidence="10">The sequence shown here is derived from an EMBL/GenBank/DDBJ whole genome shotgun (WGS) entry which is preliminary data.</text>
</comment>